<comment type="caution">
    <text evidence="2">The sequence shown here is derived from an EMBL/GenBank/DDBJ whole genome shotgun (WGS) entry which is preliminary data.</text>
</comment>
<evidence type="ECO:0000313" key="1">
    <source>
        <dbReference type="EMBL" id="EEX92132.1"/>
    </source>
</evidence>
<dbReference type="Proteomes" id="UP000003515">
    <property type="component" value="Unassembled WGS sequence"/>
</dbReference>
<dbReference type="AlphaFoldDB" id="C9QKD7"/>
<evidence type="ECO:0000313" key="2">
    <source>
        <dbReference type="EMBL" id="EGU46999.1"/>
    </source>
</evidence>
<keyword evidence="4" id="KW-1185">Reference proteome</keyword>
<dbReference type="RefSeq" id="WP_004413685.1">
    <property type="nucleotide sequence ID" value="NZ_ACZV01000005.1"/>
</dbReference>
<reference evidence="2 3" key="3">
    <citation type="journal article" date="2012" name="Int. J. Syst. Evol. Microbiol.">
        <title>Vibrio caribbeanicus sp. nov., isolated from the marine sponge Scleritoderma cyanea.</title>
        <authorList>
            <person name="Hoffmann M."/>
            <person name="Monday S.R."/>
            <person name="Allard M.W."/>
            <person name="Strain E.A."/>
            <person name="Whittaker P."/>
            <person name="Naum M."/>
            <person name="McCarthy P.J."/>
            <person name="Lopez J.V."/>
            <person name="Fischer M."/>
            <person name="Brown E.W."/>
        </authorList>
    </citation>
    <scope>NUCLEOTIDE SEQUENCE [LARGE SCALE GENOMIC DNA]</scope>
    <source>
        <strain evidence="2">CIP 102891</strain>
        <strain evidence="3">CIP 102891 / ATCC 33934</strain>
    </source>
</reference>
<name>C9QKD7_VIBOR</name>
<dbReference type="EMBL" id="ACZV01000005">
    <property type="protein sequence ID" value="EEX92132.1"/>
    <property type="molecule type" value="Genomic_DNA"/>
</dbReference>
<dbReference type="Proteomes" id="UP000002817">
    <property type="component" value="Unassembled WGS sequence"/>
</dbReference>
<organism evidence="2 3">
    <name type="scientific">Vibrio orientalis CIP 102891 = ATCC 33934</name>
    <dbReference type="NCBI Taxonomy" id="675816"/>
    <lineage>
        <taxon>Bacteria</taxon>
        <taxon>Pseudomonadati</taxon>
        <taxon>Pseudomonadota</taxon>
        <taxon>Gammaproteobacteria</taxon>
        <taxon>Vibrionales</taxon>
        <taxon>Vibrionaceae</taxon>
        <taxon>Vibrio</taxon>
        <taxon>Vibrio oreintalis group</taxon>
    </lineage>
</organism>
<dbReference type="STRING" id="675816.VIA_002776"/>
<evidence type="ECO:0000313" key="4">
    <source>
        <dbReference type="Proteomes" id="UP000003515"/>
    </source>
</evidence>
<gene>
    <name evidence="1" type="ORF">VIA_002776</name>
    <name evidence="2" type="ORF">VIOR3934_13747</name>
</gene>
<protein>
    <submittedName>
        <fullName evidence="2">Uncharacterized protein</fullName>
    </submittedName>
</protein>
<dbReference type="EMBL" id="AFWH01000057">
    <property type="protein sequence ID" value="EGU46999.1"/>
    <property type="molecule type" value="Genomic_DNA"/>
</dbReference>
<accession>C9QKD7</accession>
<reference evidence="2" key="2">
    <citation type="submission" date="2011-08" db="EMBL/GenBank/DDBJ databases">
        <authorList>
            <person name="Hoffman M."/>
            <person name="Strain E.A."/>
            <person name="Brown E."/>
            <person name="Allard M.W."/>
        </authorList>
    </citation>
    <scope>NUCLEOTIDE SEQUENCE</scope>
    <source>
        <strain evidence="2">CIP 102891</strain>
    </source>
</reference>
<proteinExistence type="predicted"/>
<sequence length="64" mass="7141">MYTHNHVECSACQSSVVGWTMELIQLDKLYSLVCPECGSGNEFYAKCNFTSEGIENGAVEMRKT</sequence>
<dbReference type="PATRIC" id="fig|675816.5.peg.3557"/>
<reference evidence="1 4" key="1">
    <citation type="submission" date="2009-10" db="EMBL/GenBank/DDBJ databases">
        <authorList>
            <consortium name="Los Alamos National Laboratory (LANL)"/>
            <consortium name="National Microbial Pathogen Data Resource (NMPDR)"/>
            <person name="Munk A.C."/>
            <person name="Chertkov O."/>
            <person name="Tapia R."/>
            <person name="Green L."/>
            <person name="Rogers Y."/>
            <person name="Detter J.C."/>
            <person name="Bruce D."/>
            <person name="Brettin T.S."/>
            <person name="Colwell R.R."/>
            <person name="Huq A."/>
            <person name="Grim C.J."/>
            <person name="Hasan N.A."/>
            <person name="Bartels D."/>
            <person name="Vonstein V."/>
        </authorList>
    </citation>
    <scope>NUCLEOTIDE SEQUENCE [LARGE SCALE GENOMIC DNA]</scope>
    <source>
        <strain evidence="1 4">CIP 102891</strain>
    </source>
</reference>
<evidence type="ECO:0000313" key="3">
    <source>
        <dbReference type="Proteomes" id="UP000002817"/>
    </source>
</evidence>